<organism evidence="1 2">
    <name type="scientific">Sphingomonas oligophenolica</name>
    <dbReference type="NCBI Taxonomy" id="301154"/>
    <lineage>
        <taxon>Bacteria</taxon>
        <taxon>Pseudomonadati</taxon>
        <taxon>Pseudomonadota</taxon>
        <taxon>Alphaproteobacteria</taxon>
        <taxon>Sphingomonadales</taxon>
        <taxon>Sphingomonadaceae</taxon>
        <taxon>Sphingomonas</taxon>
    </lineage>
</organism>
<sequence>MAVHWLIEGGNPIRILLPIIALAFAAPASAKTWDLPATPQTVAWGHYDASDKPVLTIRSGDTVVMHTLLTNSPTGLEKAGVAPADVQPELRAVFDGVPAAARGPGGHILTGPIAIEGAEPGDTLEVRILSIDLAIPYAYNASRYGAGFLTDDFPYARMKIVPLDRERMVGRFAPGIEIPLRPFFGSMGVAPPPAFGRYDSAPPTINGGNMDDKALVAGTTLFLPVHAAGALFQAGDGHAAQGNGEVDITALETSLTGTFQFILHKGEHTSYPRAETPDAYIAMGFDDNLSNATRKALRNMIDWLVSARGMTRDDAYMLVSVAGDVEITELVDRNKGVHVVLPKRVFVGR</sequence>
<keyword evidence="2" id="KW-1185">Reference proteome</keyword>
<dbReference type="PANTHER" id="PTHR31891">
    <property type="entry name" value="FORMAMIDASE C869.04-RELATED"/>
    <property type="match status" value="1"/>
</dbReference>
<dbReference type="PANTHER" id="PTHR31891:SF1">
    <property type="entry name" value="FORMAMIDASE C869.04-RELATED"/>
    <property type="match status" value="1"/>
</dbReference>
<accession>A0ABU9Y574</accession>
<name>A0ABU9Y574_9SPHN</name>
<dbReference type="EMBL" id="JBDIME010000013">
    <property type="protein sequence ID" value="MEN2790956.1"/>
    <property type="molecule type" value="Genomic_DNA"/>
</dbReference>
<dbReference type="Gene3D" id="3.10.28.20">
    <property type="entry name" value="Acetamidase/Formamidase-like domains"/>
    <property type="match status" value="1"/>
</dbReference>
<gene>
    <name evidence="1" type="ORF">ABC974_15050</name>
</gene>
<dbReference type="Proteomes" id="UP001419910">
    <property type="component" value="Unassembled WGS sequence"/>
</dbReference>
<evidence type="ECO:0000313" key="1">
    <source>
        <dbReference type="EMBL" id="MEN2790956.1"/>
    </source>
</evidence>
<evidence type="ECO:0000313" key="2">
    <source>
        <dbReference type="Proteomes" id="UP001419910"/>
    </source>
</evidence>
<dbReference type="RefSeq" id="WP_343892865.1">
    <property type="nucleotide sequence ID" value="NZ_BAAAEH010000065.1"/>
</dbReference>
<proteinExistence type="predicted"/>
<dbReference type="SUPFAM" id="SSF141130">
    <property type="entry name" value="Acetamidase/Formamidase-like"/>
    <property type="match status" value="1"/>
</dbReference>
<dbReference type="InterPro" id="IPR004304">
    <property type="entry name" value="FmdA_AmdA"/>
</dbReference>
<dbReference type="Gene3D" id="2.60.120.580">
    <property type="entry name" value="Acetamidase/Formamidase-like domains"/>
    <property type="match status" value="2"/>
</dbReference>
<comment type="caution">
    <text evidence="1">The sequence shown here is derived from an EMBL/GenBank/DDBJ whole genome shotgun (WGS) entry which is preliminary data.</text>
</comment>
<protein>
    <submittedName>
        <fullName evidence="1">Acetamidase/formamidase family protein</fullName>
    </submittedName>
</protein>
<reference evidence="1 2" key="1">
    <citation type="submission" date="2024-05" db="EMBL/GenBank/DDBJ databases">
        <authorList>
            <person name="Liu Q."/>
            <person name="Xin Y.-H."/>
        </authorList>
    </citation>
    <scope>NUCLEOTIDE SEQUENCE [LARGE SCALE GENOMIC DNA]</scope>
    <source>
        <strain evidence="1 2">CGMCC 1.10181</strain>
    </source>
</reference>
<dbReference type="Pfam" id="PF03069">
    <property type="entry name" value="FmdA_AmdA"/>
    <property type="match status" value="2"/>
</dbReference>